<evidence type="ECO:0000259" key="2">
    <source>
        <dbReference type="PROSITE" id="PS50076"/>
    </source>
</evidence>
<reference evidence="3 4" key="1">
    <citation type="submission" date="2024-02" db="EMBL/GenBank/DDBJ databases">
        <authorList>
            <person name="Chen Y."/>
            <person name="Shah S."/>
            <person name="Dougan E. K."/>
            <person name="Thang M."/>
            <person name="Chan C."/>
        </authorList>
    </citation>
    <scope>NUCLEOTIDE SEQUENCE [LARGE SCALE GENOMIC DNA]</scope>
</reference>
<dbReference type="Pfam" id="PF00226">
    <property type="entry name" value="DnaJ"/>
    <property type="match status" value="1"/>
</dbReference>
<dbReference type="CDD" id="cd06257">
    <property type="entry name" value="DnaJ"/>
    <property type="match status" value="1"/>
</dbReference>
<dbReference type="Gene3D" id="1.10.287.110">
    <property type="entry name" value="DnaJ domain"/>
    <property type="match status" value="1"/>
</dbReference>
<evidence type="ECO:0000256" key="1">
    <source>
        <dbReference type="SAM" id="MobiDB-lite"/>
    </source>
</evidence>
<dbReference type="SMART" id="SM00271">
    <property type="entry name" value="DnaJ"/>
    <property type="match status" value="1"/>
</dbReference>
<dbReference type="InterPro" id="IPR036869">
    <property type="entry name" value="J_dom_sf"/>
</dbReference>
<name>A0ABP0K2V4_9DINO</name>
<proteinExistence type="predicted"/>
<feature type="compositionally biased region" description="Acidic residues" evidence="1">
    <location>
        <begin position="780"/>
        <end position="796"/>
    </location>
</feature>
<feature type="non-terminal residue" evidence="3">
    <location>
        <position position="1"/>
    </location>
</feature>
<sequence>VIDTNLDARAQDSQSCCLSRSCEKMSSNLLSFGGKGPFCVPTCSPSVSSSRSGLSRPSSRADEARLSGAGRFVLGDVKMGADGMKYKDTVYEKNGDSRCVPWSVLLDMEKSNGTKFREKCESEKTGPMNEKLRKVESPGWLCEVNRALGSVQSGESDALQQWYSRWQQQSHQRSSQVKTTSVSSAFQLKSSRVKGLDAPKQEWCRLSPKSKRAIQQWVTGDIGGRHCLMLLEHDAAIDFFISPLDHQEMSASDVGSGGALCALSGLPLEAQGSQEGGWLYREVFAKSPAAVLEDALQAALRDDWKSQCADQANLALRRMAIKAQAAGMHSLLGNRGADGPRCSDEYMRIQVWLEVVRYHAAEQLKGQTMLNANARPKARPKRLSIEGCTALWDDRQFLRDLQRQDSDIEAAASHMSFEQICKQNQSMETYMMRVVRLGLRMKCVRIWMDATNIIGWQSNVAMRNLADECASYVVLGLHGPSATADEIKKAYRTLALKEHPDKAGIENKERFQEIQEAYAAALKRSKSEGHNTGRDESSAIPNTFTKEAAFSAEQVKDAADEIAAIASRTGSLCARAVEARGQQKRTALRELMDITRQGASKLRDCAVNMRILRTGSCQVAACASQALDEYGSWAASIMSGVGLEERGDLVKAAGLSCGVTADHLEEMAMNDENMVAMLENPGCSIDQSSAVRVLSESTSRTATVVRCAADKAICVANGSLELGCSLAMLDQEQRKERAKEKAKETEVKEGERSESRSHETSEPMRHGPRMRGHVRKSESEGEGEQGEGEEAEEAEEEGKPKQAKLLVRNLRWLESLNAEVLELQTKWRAAIHSDRGMLKGIAPEHKGGVFDLVGQILHAAIAEAVHWAKDDALSSKQVLERSLAFALALEHTQQVAVPAEVKTQVMKHAALLDVDLLCQIIDGPFQKRLISAGTRRATLTSSRPRSLAPGESWPHVVQSVCSRISSSLRQSYTTSGSTACN</sequence>
<gene>
    <name evidence="3" type="ORF">CCMP2556_LOCUS14338</name>
</gene>
<organism evidence="3 4">
    <name type="scientific">Durusdinium trenchii</name>
    <dbReference type="NCBI Taxonomy" id="1381693"/>
    <lineage>
        <taxon>Eukaryota</taxon>
        <taxon>Sar</taxon>
        <taxon>Alveolata</taxon>
        <taxon>Dinophyceae</taxon>
        <taxon>Suessiales</taxon>
        <taxon>Symbiodiniaceae</taxon>
        <taxon>Durusdinium</taxon>
    </lineage>
</organism>
<evidence type="ECO:0000313" key="3">
    <source>
        <dbReference type="EMBL" id="CAK9021130.1"/>
    </source>
</evidence>
<dbReference type="SUPFAM" id="SSF46565">
    <property type="entry name" value="Chaperone J-domain"/>
    <property type="match status" value="1"/>
</dbReference>
<keyword evidence="4" id="KW-1185">Reference proteome</keyword>
<dbReference type="PANTHER" id="PTHR24074">
    <property type="entry name" value="CO-CHAPERONE PROTEIN DJLA"/>
    <property type="match status" value="1"/>
</dbReference>
<feature type="compositionally biased region" description="Basic and acidic residues" evidence="1">
    <location>
        <begin position="735"/>
        <end position="765"/>
    </location>
</feature>
<feature type="domain" description="J" evidence="2">
    <location>
        <begin position="470"/>
        <end position="538"/>
    </location>
</feature>
<dbReference type="PROSITE" id="PS50076">
    <property type="entry name" value="DNAJ_2"/>
    <property type="match status" value="1"/>
</dbReference>
<accession>A0ABP0K2V4</accession>
<evidence type="ECO:0000313" key="4">
    <source>
        <dbReference type="Proteomes" id="UP001642484"/>
    </source>
</evidence>
<protein>
    <recommendedName>
        <fullName evidence="2">J domain-containing protein</fullName>
    </recommendedName>
</protein>
<dbReference type="InterPro" id="IPR050817">
    <property type="entry name" value="DjlA_DnaK_co-chaperone"/>
</dbReference>
<dbReference type="Proteomes" id="UP001642484">
    <property type="component" value="Unassembled WGS sequence"/>
</dbReference>
<comment type="caution">
    <text evidence="3">The sequence shown here is derived from an EMBL/GenBank/DDBJ whole genome shotgun (WGS) entry which is preliminary data.</text>
</comment>
<feature type="region of interest" description="Disordered" evidence="1">
    <location>
        <begin position="735"/>
        <end position="801"/>
    </location>
</feature>
<dbReference type="InterPro" id="IPR001623">
    <property type="entry name" value="DnaJ_domain"/>
</dbReference>
<dbReference type="EMBL" id="CAXAMN010007324">
    <property type="protein sequence ID" value="CAK9021130.1"/>
    <property type="molecule type" value="Genomic_DNA"/>
</dbReference>